<dbReference type="InterPro" id="IPR019775">
    <property type="entry name" value="WD40_repeat_CS"/>
</dbReference>
<dbReference type="RefSeq" id="XP_056554730.1">
    <property type="nucleotide sequence ID" value="XM_056699317.1"/>
</dbReference>
<evidence type="ECO:0000313" key="7">
    <source>
        <dbReference type="EMBL" id="KAJ5370296.1"/>
    </source>
</evidence>
<feature type="region of interest" description="Disordered" evidence="6">
    <location>
        <begin position="385"/>
        <end position="416"/>
    </location>
</feature>
<dbReference type="GO" id="GO:0031932">
    <property type="term" value="C:TORC2 complex"/>
    <property type="evidence" value="ECO:0007669"/>
    <property type="project" value="InterPro"/>
</dbReference>
<feature type="region of interest" description="Disordered" evidence="6">
    <location>
        <begin position="1"/>
        <end position="47"/>
    </location>
</feature>
<dbReference type="Proteomes" id="UP001147782">
    <property type="component" value="Unassembled WGS sequence"/>
</dbReference>
<feature type="repeat" description="WD" evidence="5">
    <location>
        <begin position="294"/>
        <end position="335"/>
    </location>
</feature>
<dbReference type="AlphaFoldDB" id="A0A9W9S1L9"/>
<dbReference type="InterPro" id="IPR001680">
    <property type="entry name" value="WD40_rpt"/>
</dbReference>
<dbReference type="InterPro" id="IPR015943">
    <property type="entry name" value="WD40/YVTN_repeat-like_dom_sf"/>
</dbReference>
<evidence type="ECO:0000256" key="3">
    <source>
        <dbReference type="ARBA" id="ARBA00022574"/>
    </source>
</evidence>
<dbReference type="SUPFAM" id="SSF50998">
    <property type="entry name" value="Quinoprotein alcohol dehydrogenase-like"/>
    <property type="match status" value="1"/>
</dbReference>
<dbReference type="GO" id="GO:0031929">
    <property type="term" value="P:TOR signaling"/>
    <property type="evidence" value="ECO:0007669"/>
    <property type="project" value="InterPro"/>
</dbReference>
<evidence type="ECO:0000256" key="2">
    <source>
        <dbReference type="ARBA" id="ARBA00018867"/>
    </source>
</evidence>
<feature type="repeat" description="WD" evidence="5">
    <location>
        <begin position="210"/>
        <end position="251"/>
    </location>
</feature>
<keyword evidence="8" id="KW-1185">Reference proteome</keyword>
<gene>
    <name evidence="7" type="ORF">N7496_006388</name>
</gene>
<dbReference type="SMART" id="SM00320">
    <property type="entry name" value="WD40"/>
    <property type="match status" value="6"/>
</dbReference>
<keyword evidence="3 5" id="KW-0853">WD repeat</keyword>
<reference evidence="7" key="2">
    <citation type="journal article" date="2023" name="IMA Fungus">
        <title>Comparative genomic study of the Penicillium genus elucidates a diverse pangenome and 15 lateral gene transfer events.</title>
        <authorList>
            <person name="Petersen C."/>
            <person name="Sorensen T."/>
            <person name="Nielsen M.R."/>
            <person name="Sondergaard T.E."/>
            <person name="Sorensen J.L."/>
            <person name="Fitzpatrick D.A."/>
            <person name="Frisvad J.C."/>
            <person name="Nielsen K.L."/>
        </authorList>
    </citation>
    <scope>NUCLEOTIDE SEQUENCE</scope>
    <source>
        <strain evidence="7">IBT 29864</strain>
    </source>
</reference>
<dbReference type="PRINTS" id="PR00320">
    <property type="entry name" value="GPROTEINBRPT"/>
</dbReference>
<name>A0A9W9S1L9_9EURO</name>
<dbReference type="Pfam" id="PF00400">
    <property type="entry name" value="WD40"/>
    <property type="match status" value="6"/>
</dbReference>
<dbReference type="PANTHER" id="PTHR19842">
    <property type="entry name" value="G BETA-LIKE PROTEIN GBL"/>
    <property type="match status" value="1"/>
</dbReference>
<keyword evidence="4" id="KW-0677">Repeat</keyword>
<dbReference type="EMBL" id="JAPZBS010000005">
    <property type="protein sequence ID" value="KAJ5370296.1"/>
    <property type="molecule type" value="Genomic_DNA"/>
</dbReference>
<dbReference type="FunFam" id="2.130.10.10:FF:000923">
    <property type="entry name" value="Protein transport protein (LST8), putative"/>
    <property type="match status" value="1"/>
</dbReference>
<evidence type="ECO:0000256" key="6">
    <source>
        <dbReference type="SAM" id="MobiDB-lite"/>
    </source>
</evidence>
<dbReference type="InterPro" id="IPR011047">
    <property type="entry name" value="Quinoprotein_ADH-like_sf"/>
</dbReference>
<protein>
    <recommendedName>
        <fullName evidence="2">Target of rapamycin complex subunit LST8</fullName>
    </recommendedName>
</protein>
<sequence>MANTTNPAKEGRSSTSSEDDNISSGPTSLPITPPELATPIPRSAPIDIPGARARRAANRAHEVIIRNTAPTRADSDYYLLPRLPSRPLDTTKIIYSLLAGALAAIAPISRPVTPEFPDDIIKDLLYKTPPKFRAPFCGVMSVLLTTAGYDHTIRFWEALSGICSRTIQHPDSQVNRLCITPDKKYLAVAGHHNVKLFDAKSSNPNPLMTFEGHTGNVTGVAFHCEGKWMVTSSEDCSIKVWDVRSGSLQRDYRHDFPVNDVVIHPNQAELISGDRGGMVRVWDLGESKCIHQLEPEENSSVTSVSVATDGSLLCAGSKKGNVYIWRMVQTEEKASMVPIATFQAHMDYLNRVLLSPDVKHLATCSADHTAKVWNLDPEYPPAKAAIKAHKEKQEKEKQAGSAENQNEAAPADAKSAGNDLLRIFDPNRHLLRLTDNAPREETTQQTFAAQPDGPPIDPVNHTLFLETTLAGHQRWVWDCAFSADSAYLVTVSSDHYARLWELSTGTIIRQYSGHHRGAVCVALNDYSEPR</sequence>
<reference evidence="7" key="1">
    <citation type="submission" date="2022-11" db="EMBL/GenBank/DDBJ databases">
        <authorList>
            <person name="Petersen C."/>
        </authorList>
    </citation>
    <scope>NUCLEOTIDE SEQUENCE</scope>
    <source>
        <strain evidence="7">IBT 29864</strain>
    </source>
</reference>
<dbReference type="OrthoDB" id="400at2759"/>
<dbReference type="GO" id="GO:0031931">
    <property type="term" value="C:TORC1 complex"/>
    <property type="evidence" value="ECO:0007669"/>
    <property type="project" value="InterPro"/>
</dbReference>
<evidence type="ECO:0000256" key="4">
    <source>
        <dbReference type="ARBA" id="ARBA00022737"/>
    </source>
</evidence>
<dbReference type="CDD" id="cd00200">
    <property type="entry name" value="WD40"/>
    <property type="match status" value="1"/>
</dbReference>
<dbReference type="PROSITE" id="PS00678">
    <property type="entry name" value="WD_REPEATS_1"/>
    <property type="match status" value="3"/>
</dbReference>
<dbReference type="PROSITE" id="PS50082">
    <property type="entry name" value="WD_REPEATS_2"/>
    <property type="match status" value="5"/>
</dbReference>
<dbReference type="Gene3D" id="2.130.10.10">
    <property type="entry name" value="YVTN repeat-like/Quinoprotein amine dehydrogenase"/>
    <property type="match status" value="2"/>
</dbReference>
<dbReference type="InterPro" id="IPR037588">
    <property type="entry name" value="MLST8"/>
</dbReference>
<dbReference type="PROSITE" id="PS50294">
    <property type="entry name" value="WD_REPEATS_REGION"/>
    <property type="match status" value="3"/>
</dbReference>
<evidence type="ECO:0000256" key="1">
    <source>
        <dbReference type="ARBA" id="ARBA00009890"/>
    </source>
</evidence>
<comment type="caution">
    <text evidence="7">The sequence shown here is derived from an EMBL/GenBank/DDBJ whole genome shotgun (WGS) entry which is preliminary data.</text>
</comment>
<dbReference type="GeneID" id="81438496"/>
<feature type="repeat" description="WD" evidence="5">
    <location>
        <begin position="469"/>
        <end position="510"/>
    </location>
</feature>
<comment type="similarity">
    <text evidence="1">Belongs to the WD repeat LST8 family.</text>
</comment>
<organism evidence="7 8">
    <name type="scientific">Penicillium cataractarum</name>
    <dbReference type="NCBI Taxonomy" id="2100454"/>
    <lineage>
        <taxon>Eukaryota</taxon>
        <taxon>Fungi</taxon>
        <taxon>Dikarya</taxon>
        <taxon>Ascomycota</taxon>
        <taxon>Pezizomycotina</taxon>
        <taxon>Eurotiomycetes</taxon>
        <taxon>Eurotiomycetidae</taxon>
        <taxon>Eurotiales</taxon>
        <taxon>Aspergillaceae</taxon>
        <taxon>Penicillium</taxon>
    </lineage>
</organism>
<dbReference type="PANTHER" id="PTHR19842:SF0">
    <property type="entry name" value="TARGET OF RAPAMYCIN COMPLEX SUBUNIT LST8"/>
    <property type="match status" value="1"/>
</dbReference>
<feature type="repeat" description="WD" evidence="5">
    <location>
        <begin position="342"/>
        <end position="376"/>
    </location>
</feature>
<evidence type="ECO:0000256" key="5">
    <source>
        <dbReference type="PROSITE-ProRule" id="PRU00221"/>
    </source>
</evidence>
<evidence type="ECO:0000313" key="8">
    <source>
        <dbReference type="Proteomes" id="UP001147782"/>
    </source>
</evidence>
<dbReference type="GO" id="GO:0032956">
    <property type="term" value="P:regulation of actin cytoskeleton organization"/>
    <property type="evidence" value="ECO:0007669"/>
    <property type="project" value="TreeGrafter"/>
</dbReference>
<proteinExistence type="inferred from homology"/>
<feature type="repeat" description="WD" evidence="5">
    <location>
        <begin position="251"/>
        <end position="292"/>
    </location>
</feature>
<accession>A0A9W9S1L9</accession>
<dbReference type="InterPro" id="IPR020472">
    <property type="entry name" value="WD40_PAC1"/>
</dbReference>